<dbReference type="FunFam" id="1.10.8.60:FF:000009">
    <property type="entry name" value="26S protease regulatory subunit 6A"/>
    <property type="match status" value="1"/>
</dbReference>
<proteinExistence type="inferred from homology"/>
<protein>
    <recommendedName>
        <fullName evidence="9">26S proteasome regulatory subunit 6A</fullName>
    </recommendedName>
</protein>
<dbReference type="InterPro" id="IPR003959">
    <property type="entry name" value="ATPase_AAA_core"/>
</dbReference>
<reference evidence="13 14" key="1">
    <citation type="submission" date="2014-02" db="EMBL/GenBank/DDBJ databases">
        <title>Transposable element dynamics among asymbiotic and ectomycorrhizal Amanita fungi.</title>
        <authorList>
            <consortium name="DOE Joint Genome Institute"/>
            <person name="Hess J."/>
            <person name="Skrede I."/>
            <person name="Wolfe B."/>
            <person name="LaButti K."/>
            <person name="Ohm R.A."/>
            <person name="Grigoriev I.V."/>
            <person name="Pringle A."/>
        </authorList>
    </citation>
    <scope>NUCLEOTIDE SEQUENCE [LARGE SCALE GENOMIC DNA]</scope>
    <source>
        <strain evidence="13 14">SKay4041</strain>
    </source>
</reference>
<evidence type="ECO:0000313" key="14">
    <source>
        <dbReference type="Proteomes" id="UP000242287"/>
    </source>
</evidence>
<evidence type="ECO:0000256" key="3">
    <source>
        <dbReference type="ARBA" id="ARBA00006914"/>
    </source>
</evidence>
<feature type="region of interest" description="Disordered" evidence="11">
    <location>
        <begin position="1"/>
        <end position="56"/>
    </location>
</feature>
<dbReference type="GO" id="GO:0005737">
    <property type="term" value="C:cytoplasm"/>
    <property type="evidence" value="ECO:0007669"/>
    <property type="project" value="UniProtKB-SubCell"/>
</dbReference>
<evidence type="ECO:0000256" key="9">
    <source>
        <dbReference type="ARBA" id="ARBA00069320"/>
    </source>
</evidence>
<dbReference type="InterPro" id="IPR003593">
    <property type="entry name" value="AAA+_ATPase"/>
</dbReference>
<keyword evidence="5 10" id="KW-0547">Nucleotide-binding</keyword>
<keyword evidence="14" id="KW-1185">Reference proteome</keyword>
<evidence type="ECO:0000259" key="12">
    <source>
        <dbReference type="SMART" id="SM00382"/>
    </source>
</evidence>
<sequence>MASAQPPNDPSGNSGSTQKQSEAQRTDASTNPEAQMDTTPDVPPEETWEDIPPEIMSLSTDEILTRIRLIENDIKVMRSETLRLQHEQSVMKEKIRDNGEKIKQNKVLPYLVGNVVEILDVDPEVEEDGANQDLDSMRKGKCAVIKTSTRQTVFLPMIGLVPPEKLKPGDLVGVNKDSYLILDTLPAEFDSRVKAMEVDERPTEKFTDIGGLEKQIEELLEAIVLPMEHADKFKTLGIRAPKGCLMHGPPGLIIDGTGKTLVARACAASTNACYLKLAGPSLVQMFIGDGAKLVRDAFALAKEKAPAIIFIDELDAIGTKRFDSEKSGDREVQRTMLELLNQLDGFSSDERIKVIAATNRIDILDPALLRSGRLDRKIEFPLPNESARARILEIHSRKMTVSPDVNYEELARSTDEFNAAQLKAVCVEAGMIALREGATRLGHEHFLSGIAEVQSKKKNNLMYFA</sequence>
<dbReference type="Gene3D" id="3.40.50.300">
    <property type="entry name" value="P-loop containing nucleotide triphosphate hydrolases"/>
    <property type="match status" value="1"/>
</dbReference>
<evidence type="ECO:0000256" key="7">
    <source>
        <dbReference type="ARBA" id="ARBA00022942"/>
    </source>
</evidence>
<evidence type="ECO:0000256" key="2">
    <source>
        <dbReference type="ARBA" id="ARBA00004496"/>
    </source>
</evidence>
<dbReference type="FunFam" id="2.40.50.140:FF:000076">
    <property type="entry name" value="26S protease regulatory subunit 6A"/>
    <property type="match status" value="1"/>
</dbReference>
<dbReference type="SUPFAM" id="SSF52540">
    <property type="entry name" value="P-loop containing nucleoside triphosphate hydrolases"/>
    <property type="match status" value="1"/>
</dbReference>
<gene>
    <name evidence="13" type="ORF">AMATHDRAFT_1455</name>
</gene>
<feature type="compositionally biased region" description="Polar residues" evidence="11">
    <location>
        <begin position="10"/>
        <end position="38"/>
    </location>
</feature>
<evidence type="ECO:0000256" key="4">
    <source>
        <dbReference type="ARBA" id="ARBA00022490"/>
    </source>
</evidence>
<dbReference type="GO" id="GO:0005634">
    <property type="term" value="C:nucleus"/>
    <property type="evidence" value="ECO:0007669"/>
    <property type="project" value="UniProtKB-SubCell"/>
</dbReference>
<evidence type="ECO:0000313" key="13">
    <source>
        <dbReference type="EMBL" id="PFH53399.1"/>
    </source>
</evidence>
<evidence type="ECO:0000256" key="5">
    <source>
        <dbReference type="ARBA" id="ARBA00022741"/>
    </source>
</evidence>
<dbReference type="Pfam" id="PF00004">
    <property type="entry name" value="AAA"/>
    <property type="match status" value="1"/>
</dbReference>
<evidence type="ECO:0000256" key="11">
    <source>
        <dbReference type="SAM" id="MobiDB-lite"/>
    </source>
</evidence>
<dbReference type="InterPro" id="IPR050221">
    <property type="entry name" value="26S_Proteasome_ATPase"/>
</dbReference>
<keyword evidence="4" id="KW-0963">Cytoplasm</keyword>
<dbReference type="SMART" id="SM00382">
    <property type="entry name" value="AAA"/>
    <property type="match status" value="1"/>
</dbReference>
<comment type="subcellular location">
    <subcellularLocation>
        <location evidence="2">Cytoplasm</location>
    </subcellularLocation>
    <subcellularLocation>
        <location evidence="1">Nucleus</location>
    </subcellularLocation>
</comment>
<evidence type="ECO:0000256" key="8">
    <source>
        <dbReference type="ARBA" id="ARBA00023242"/>
    </source>
</evidence>
<dbReference type="GO" id="GO:0005524">
    <property type="term" value="F:ATP binding"/>
    <property type="evidence" value="ECO:0007669"/>
    <property type="project" value="UniProtKB-KW"/>
</dbReference>
<feature type="domain" description="AAA+ ATPase" evidence="12">
    <location>
        <begin position="240"/>
        <end position="384"/>
    </location>
</feature>
<dbReference type="InterPro" id="IPR032501">
    <property type="entry name" value="Prot_ATP_ID_OB_2nd"/>
</dbReference>
<dbReference type="AlphaFoldDB" id="A0A2A9NS97"/>
<evidence type="ECO:0000256" key="6">
    <source>
        <dbReference type="ARBA" id="ARBA00022840"/>
    </source>
</evidence>
<dbReference type="InterPro" id="IPR027417">
    <property type="entry name" value="P-loop_NTPase"/>
</dbReference>
<dbReference type="Pfam" id="PF16450">
    <property type="entry name" value="Prot_ATP_ID_OB_C"/>
    <property type="match status" value="1"/>
</dbReference>
<dbReference type="PROSITE" id="PS00674">
    <property type="entry name" value="AAA"/>
    <property type="match status" value="1"/>
</dbReference>
<keyword evidence="7" id="KW-0647">Proteasome</keyword>
<accession>A0A2A9NS97</accession>
<organism evidence="13 14">
    <name type="scientific">Amanita thiersii Skay4041</name>
    <dbReference type="NCBI Taxonomy" id="703135"/>
    <lineage>
        <taxon>Eukaryota</taxon>
        <taxon>Fungi</taxon>
        <taxon>Dikarya</taxon>
        <taxon>Basidiomycota</taxon>
        <taxon>Agaricomycotina</taxon>
        <taxon>Agaricomycetes</taxon>
        <taxon>Agaricomycetidae</taxon>
        <taxon>Agaricales</taxon>
        <taxon>Pluteineae</taxon>
        <taxon>Amanitaceae</taxon>
        <taxon>Amanita</taxon>
    </lineage>
</organism>
<dbReference type="STRING" id="703135.A0A2A9NS97"/>
<name>A0A2A9NS97_9AGAR</name>
<dbReference type="Proteomes" id="UP000242287">
    <property type="component" value="Unassembled WGS sequence"/>
</dbReference>
<feature type="compositionally biased region" description="Acidic residues" evidence="11">
    <location>
        <begin position="43"/>
        <end position="52"/>
    </location>
</feature>
<keyword evidence="6 10" id="KW-0067">ATP-binding</keyword>
<dbReference type="GO" id="GO:0008540">
    <property type="term" value="C:proteasome regulatory particle, base subcomplex"/>
    <property type="evidence" value="ECO:0007669"/>
    <property type="project" value="UniProtKB-ARBA"/>
</dbReference>
<dbReference type="GO" id="GO:0016887">
    <property type="term" value="F:ATP hydrolysis activity"/>
    <property type="evidence" value="ECO:0007669"/>
    <property type="project" value="InterPro"/>
</dbReference>
<dbReference type="FunFam" id="3.40.50.300:FF:000037">
    <property type="entry name" value="26S protease regulatory subunit 6A"/>
    <property type="match status" value="1"/>
</dbReference>
<dbReference type="Gene3D" id="1.10.8.60">
    <property type="match status" value="1"/>
</dbReference>
<evidence type="ECO:0000256" key="10">
    <source>
        <dbReference type="RuleBase" id="RU003651"/>
    </source>
</evidence>
<dbReference type="Gene3D" id="2.40.50.140">
    <property type="entry name" value="Nucleic acid-binding proteins"/>
    <property type="match status" value="1"/>
</dbReference>
<keyword evidence="8" id="KW-0539">Nucleus</keyword>
<dbReference type="PANTHER" id="PTHR23073">
    <property type="entry name" value="26S PROTEASOME REGULATORY SUBUNIT"/>
    <property type="match status" value="1"/>
</dbReference>
<evidence type="ECO:0000256" key="1">
    <source>
        <dbReference type="ARBA" id="ARBA00004123"/>
    </source>
</evidence>
<dbReference type="InterPro" id="IPR012340">
    <property type="entry name" value="NA-bd_OB-fold"/>
</dbReference>
<dbReference type="OrthoDB" id="9443236at2759"/>
<dbReference type="InterPro" id="IPR003960">
    <property type="entry name" value="ATPase_AAA_CS"/>
</dbReference>
<dbReference type="EMBL" id="KZ301974">
    <property type="protein sequence ID" value="PFH53399.1"/>
    <property type="molecule type" value="Genomic_DNA"/>
</dbReference>
<comment type="similarity">
    <text evidence="3 10">Belongs to the AAA ATPase family.</text>
</comment>
<dbReference type="Pfam" id="PF17862">
    <property type="entry name" value="AAA_lid_3"/>
    <property type="match status" value="1"/>
</dbReference>
<dbReference type="InterPro" id="IPR041569">
    <property type="entry name" value="AAA_lid_3"/>
</dbReference>